<reference evidence="9 10" key="1">
    <citation type="submission" date="2024-09" db="EMBL/GenBank/DDBJ databases">
        <authorList>
            <person name="Sun Q."/>
            <person name="Mori K."/>
        </authorList>
    </citation>
    <scope>NUCLEOTIDE SEQUENCE [LARGE SCALE GENOMIC DNA]</scope>
    <source>
        <strain evidence="9 10">CCM 8626</strain>
    </source>
</reference>
<gene>
    <name evidence="9" type="ORF">ACFFJ3_17845</name>
</gene>
<dbReference type="InterPro" id="IPR038763">
    <property type="entry name" value="DHH_sf"/>
</dbReference>
<dbReference type="Pfam" id="PF01368">
    <property type="entry name" value="DHH"/>
    <property type="match status" value="1"/>
</dbReference>
<evidence type="ECO:0000313" key="10">
    <source>
        <dbReference type="Proteomes" id="UP001589792"/>
    </source>
</evidence>
<dbReference type="Pfam" id="PF02833">
    <property type="entry name" value="DHHA2"/>
    <property type="match status" value="1"/>
</dbReference>
<evidence type="ECO:0000259" key="8">
    <source>
        <dbReference type="SMART" id="SM01131"/>
    </source>
</evidence>
<name>A0ABV6EH70_9GAMM</name>
<dbReference type="Gene3D" id="3.10.310.20">
    <property type="entry name" value="DHHA2 domain"/>
    <property type="match status" value="1"/>
</dbReference>
<organism evidence="9 10">
    <name type="scientific">Serratia aquatilis</name>
    <dbReference type="NCBI Taxonomy" id="1737515"/>
    <lineage>
        <taxon>Bacteria</taxon>
        <taxon>Pseudomonadati</taxon>
        <taxon>Pseudomonadota</taxon>
        <taxon>Gammaproteobacteria</taxon>
        <taxon>Enterobacterales</taxon>
        <taxon>Yersiniaceae</taxon>
        <taxon>Serratia</taxon>
    </lineage>
</organism>
<comment type="caution">
    <text evidence="9">The sequence shown here is derived from an EMBL/GenBank/DDBJ whole genome shotgun (WGS) entry which is preliminary data.</text>
</comment>
<accession>A0ABV6EH70</accession>
<keyword evidence="3" id="KW-0479">Metal-binding</keyword>
<evidence type="ECO:0000256" key="6">
    <source>
        <dbReference type="ARBA" id="ARBA00032535"/>
    </source>
</evidence>
<dbReference type="Gene3D" id="3.90.1640.10">
    <property type="entry name" value="inorganic pyrophosphatase (n-terminal core)"/>
    <property type="match status" value="1"/>
</dbReference>
<dbReference type="RefSeq" id="WP_380677838.1">
    <property type="nucleotide sequence ID" value="NZ_CP173186.1"/>
</dbReference>
<dbReference type="SMART" id="SM01131">
    <property type="entry name" value="DHHA2"/>
    <property type="match status" value="1"/>
</dbReference>
<dbReference type="InterPro" id="IPR004097">
    <property type="entry name" value="DHHA2"/>
</dbReference>
<dbReference type="EMBL" id="JBHLXG010000018">
    <property type="protein sequence ID" value="MFC0228335.1"/>
    <property type="molecule type" value="Genomic_DNA"/>
</dbReference>
<keyword evidence="4 9" id="KW-0378">Hydrolase</keyword>
<protein>
    <recommendedName>
        <fullName evidence="2">inorganic diphosphatase</fullName>
        <ecNumber evidence="2">3.6.1.1</ecNumber>
    </recommendedName>
    <alternativeName>
        <fullName evidence="6">Pyrophosphate phospho-hydrolase</fullName>
    </alternativeName>
</protein>
<evidence type="ECO:0000256" key="4">
    <source>
        <dbReference type="ARBA" id="ARBA00022801"/>
    </source>
</evidence>
<evidence type="ECO:0000256" key="3">
    <source>
        <dbReference type="ARBA" id="ARBA00022723"/>
    </source>
</evidence>
<dbReference type="PANTHER" id="PTHR12112:SF22">
    <property type="entry name" value="MANGANESE-DEPENDENT INORGANIC PYROPHOSPHATASE-RELATED"/>
    <property type="match status" value="1"/>
</dbReference>
<evidence type="ECO:0000256" key="7">
    <source>
        <dbReference type="ARBA" id="ARBA00047820"/>
    </source>
</evidence>
<dbReference type="Proteomes" id="UP001589792">
    <property type="component" value="Unassembled WGS sequence"/>
</dbReference>
<evidence type="ECO:0000313" key="9">
    <source>
        <dbReference type="EMBL" id="MFC0228335.1"/>
    </source>
</evidence>
<dbReference type="PANTHER" id="PTHR12112">
    <property type="entry name" value="BNIP - RELATED"/>
    <property type="match status" value="1"/>
</dbReference>
<dbReference type="EC" id="3.6.1.1" evidence="2"/>
<dbReference type="InterPro" id="IPR038222">
    <property type="entry name" value="DHHA2_dom_sf"/>
</dbReference>
<dbReference type="InterPro" id="IPR001667">
    <property type="entry name" value="DDH_dom"/>
</dbReference>
<feature type="domain" description="DHHA2" evidence="8">
    <location>
        <begin position="196"/>
        <end position="312"/>
    </location>
</feature>
<dbReference type="SUPFAM" id="SSF64182">
    <property type="entry name" value="DHH phosphoesterases"/>
    <property type="match status" value="1"/>
</dbReference>
<dbReference type="NCBIfam" id="NF003877">
    <property type="entry name" value="PRK05427.1"/>
    <property type="match status" value="1"/>
</dbReference>
<proteinExistence type="predicted"/>
<keyword evidence="10" id="KW-1185">Reference proteome</keyword>
<evidence type="ECO:0000256" key="1">
    <source>
        <dbReference type="ARBA" id="ARBA00001936"/>
    </source>
</evidence>
<evidence type="ECO:0000256" key="2">
    <source>
        <dbReference type="ARBA" id="ARBA00012146"/>
    </source>
</evidence>
<sequence>MKKNYITPPSIPSEQAQIIHVFGHRNPDSDSICSALVTADWLNYRGLSAKPFRLGELTPETRYILNSAGVNQPDQLNKNLTDEKVWLVDFTDVEQGPDSLPASDVIGIIDHHRLGTLITKNPPDVWVRAVGCTATVILQILTLEIPMPLSAAQATLLLGAILSDTVALSAPTTTAQDRAAVETLRKIAHINYDDFVSGLLAAKTDVTGQSAAQLLSRDAKNYQIHDLSILLSQIEVRNMADIAPLLPSLQLELERTKSGAGLDMVVLMVTDITQQNSILYFSDNQIFAHRQVALAGMTSRKKQVLPWLTDRLCTIDLMGQEGELHTLNPQDKLSPTHL</sequence>
<comment type="cofactor">
    <cofactor evidence="1">
        <name>Mn(2+)</name>
        <dbReference type="ChEBI" id="CHEBI:29035"/>
    </cofactor>
</comment>
<comment type="catalytic activity">
    <reaction evidence="7">
        <text>diphosphate + H2O = 2 phosphate + H(+)</text>
        <dbReference type="Rhea" id="RHEA:24576"/>
        <dbReference type="ChEBI" id="CHEBI:15377"/>
        <dbReference type="ChEBI" id="CHEBI:15378"/>
        <dbReference type="ChEBI" id="CHEBI:33019"/>
        <dbReference type="ChEBI" id="CHEBI:43474"/>
        <dbReference type="EC" id="3.6.1.1"/>
    </reaction>
</comment>
<evidence type="ECO:0000256" key="5">
    <source>
        <dbReference type="ARBA" id="ARBA00023211"/>
    </source>
</evidence>
<dbReference type="GO" id="GO:0004427">
    <property type="term" value="F:inorganic diphosphate phosphatase activity"/>
    <property type="evidence" value="ECO:0007669"/>
    <property type="project" value="UniProtKB-EC"/>
</dbReference>
<keyword evidence="5" id="KW-0464">Manganese</keyword>